<comment type="caution">
    <text evidence="1">The sequence shown here is derived from an EMBL/GenBank/DDBJ whole genome shotgun (WGS) entry which is preliminary data.</text>
</comment>
<evidence type="ECO:0000313" key="1">
    <source>
        <dbReference type="EMBL" id="CAG8551749.1"/>
    </source>
</evidence>
<proteinExistence type="predicted"/>
<dbReference type="Proteomes" id="UP000789920">
    <property type="component" value="Unassembled WGS sequence"/>
</dbReference>
<name>A0ACA9LUR5_9GLOM</name>
<gene>
    <name evidence="1" type="ORF">RPERSI_LOCUS3988</name>
</gene>
<keyword evidence="2" id="KW-1185">Reference proteome</keyword>
<sequence>AGGSGKGNIKEEKRGEYPEMVFTFWSAVAVLMISLEKTLGIPVKKYNENQKHFELETLPMKEYQENESLKNLLQGKITTEITLKASQSRTQSQVDDKFKCYISGITYNTKQELALELEANDYHELILISAYSCPTCGRSGKEKGNLVSTLDVYTQSVYLTEDAYVFQNAYWHRKLIPDPQGYLDLQKLLHKRQAPEKDGKLELREKLEEDTEITANSGKGEWKKDTNPINPKPLENPKPHELDFLRRVEGLVKKYLSAYTYTHEKLRIIYEEEYLNEINKVVDEFNHEGDVGKSEDYAFDHFRLIDHKAGVSDSDYKLYLEQASKRNFSVKVERSVTVLEALLNSGRDLENRSDENIEQIIKSLKDAKPLVDDTMKTRIEKTISGFGKEMARRKGKKEEYERYERERQADRQRLENIERNNNNLQAQLNNAISNNNTSEQNRLRQRIVESENEARRLRENIRDYENRLRNLENRRIDGQEVENNSDKLFIQYDVGSIFTKGKMSKGIGSLMGGIGTIGQGLIDVATNVLTFGHGTNMLGGGSIQYFQADVGSVKGRHPSVSGIYFSEFATEDHRGGGPFGNQAGSYILPYFYGYSNDAKDDAGNKLRFTQSKKRFEVDTHNLPAHYLYTHCYYNFRIYGEDFAKMYGDLNTNDGGLAKWAAMAIGTLALNAGGAAISGLANCATVSEEGAMNTARAKSINRAADVLTFRD</sequence>
<accession>A0ACA9LUR5</accession>
<organism evidence="1 2">
    <name type="scientific">Racocetra persica</name>
    <dbReference type="NCBI Taxonomy" id="160502"/>
    <lineage>
        <taxon>Eukaryota</taxon>
        <taxon>Fungi</taxon>
        <taxon>Fungi incertae sedis</taxon>
        <taxon>Mucoromycota</taxon>
        <taxon>Glomeromycotina</taxon>
        <taxon>Glomeromycetes</taxon>
        <taxon>Diversisporales</taxon>
        <taxon>Gigasporaceae</taxon>
        <taxon>Racocetra</taxon>
    </lineage>
</organism>
<feature type="non-terminal residue" evidence="1">
    <location>
        <position position="1"/>
    </location>
</feature>
<reference evidence="1" key="1">
    <citation type="submission" date="2021-06" db="EMBL/GenBank/DDBJ databases">
        <authorList>
            <person name="Kallberg Y."/>
            <person name="Tangrot J."/>
            <person name="Rosling A."/>
        </authorList>
    </citation>
    <scope>NUCLEOTIDE SEQUENCE</scope>
    <source>
        <strain evidence="1">MA461A</strain>
    </source>
</reference>
<protein>
    <submittedName>
        <fullName evidence="1">5587_t:CDS:1</fullName>
    </submittedName>
</protein>
<evidence type="ECO:0000313" key="2">
    <source>
        <dbReference type="Proteomes" id="UP000789920"/>
    </source>
</evidence>
<dbReference type="EMBL" id="CAJVQC010005281">
    <property type="protein sequence ID" value="CAG8551749.1"/>
    <property type="molecule type" value="Genomic_DNA"/>
</dbReference>